<dbReference type="PROSITE" id="PS51007">
    <property type="entry name" value="CYTC"/>
    <property type="match status" value="1"/>
</dbReference>
<proteinExistence type="predicted"/>
<dbReference type="PANTHER" id="PTHR35008">
    <property type="entry name" value="BLL4482 PROTEIN-RELATED"/>
    <property type="match status" value="1"/>
</dbReference>
<evidence type="ECO:0000256" key="2">
    <source>
        <dbReference type="ARBA" id="ARBA00022723"/>
    </source>
</evidence>
<name>A0A7C2FR36_9DEIN</name>
<keyword evidence="6" id="KW-0732">Signal</keyword>
<evidence type="ECO:0000313" key="8">
    <source>
        <dbReference type="EMBL" id="HEH82163.1"/>
    </source>
</evidence>
<evidence type="ECO:0000256" key="1">
    <source>
        <dbReference type="ARBA" id="ARBA00022617"/>
    </source>
</evidence>
<feature type="signal peptide" evidence="6">
    <location>
        <begin position="1"/>
        <end position="22"/>
    </location>
</feature>
<organism evidence="8">
    <name type="scientific">Thermus islandicus</name>
    <dbReference type="NCBI Taxonomy" id="540988"/>
    <lineage>
        <taxon>Bacteria</taxon>
        <taxon>Thermotogati</taxon>
        <taxon>Deinococcota</taxon>
        <taxon>Deinococci</taxon>
        <taxon>Thermales</taxon>
        <taxon>Thermaceae</taxon>
        <taxon>Thermus</taxon>
    </lineage>
</organism>
<evidence type="ECO:0000259" key="7">
    <source>
        <dbReference type="PROSITE" id="PS51007"/>
    </source>
</evidence>
<keyword evidence="2 4" id="KW-0479">Metal-binding</keyword>
<evidence type="ECO:0000256" key="5">
    <source>
        <dbReference type="SAM" id="MobiDB-lite"/>
    </source>
</evidence>
<comment type="caution">
    <text evidence="8">The sequence shown here is derived from an EMBL/GenBank/DDBJ whole genome shotgun (WGS) entry which is preliminary data.</text>
</comment>
<dbReference type="GO" id="GO:0046872">
    <property type="term" value="F:metal ion binding"/>
    <property type="evidence" value="ECO:0007669"/>
    <property type="project" value="UniProtKB-KW"/>
</dbReference>
<keyword evidence="3 4" id="KW-0408">Iron</keyword>
<dbReference type="Gene3D" id="1.10.760.10">
    <property type="entry name" value="Cytochrome c-like domain"/>
    <property type="match status" value="1"/>
</dbReference>
<protein>
    <submittedName>
        <fullName evidence="8">Cytochrome c</fullName>
    </submittedName>
</protein>
<feature type="domain" description="Cytochrome c" evidence="7">
    <location>
        <begin position="20"/>
        <end position="113"/>
    </location>
</feature>
<dbReference type="InterPro" id="IPR036909">
    <property type="entry name" value="Cyt_c-like_dom_sf"/>
</dbReference>
<gene>
    <name evidence="8" type="ORF">ENP73_04015</name>
</gene>
<sequence>MARKKLWVGALAALGLLGLALAQDGAKLYSQYCSSCHQPTGLGVPGAFPSLKGLDQLAKTDGGRVYLIRAVLFGLQGPLKVGSATYNGLMPGFGQQLSDAQVAALLNHVLSSFGNKNPKPITPEEVKKVRANPLKPQDLVKGRP</sequence>
<dbReference type="GO" id="GO:0009055">
    <property type="term" value="F:electron transfer activity"/>
    <property type="evidence" value="ECO:0007669"/>
    <property type="project" value="InterPro"/>
</dbReference>
<accession>A0A7C2FR36</accession>
<dbReference type="AlphaFoldDB" id="A0A7C2FR36"/>
<dbReference type="Pfam" id="PF13442">
    <property type="entry name" value="Cytochrome_CBB3"/>
    <property type="match status" value="1"/>
</dbReference>
<dbReference type="PANTHER" id="PTHR35008:SF4">
    <property type="entry name" value="BLL4482 PROTEIN"/>
    <property type="match status" value="1"/>
</dbReference>
<keyword evidence="1 4" id="KW-0349">Heme</keyword>
<evidence type="ECO:0000256" key="6">
    <source>
        <dbReference type="SAM" id="SignalP"/>
    </source>
</evidence>
<dbReference type="EMBL" id="DSKL01000170">
    <property type="protein sequence ID" value="HEH82163.1"/>
    <property type="molecule type" value="Genomic_DNA"/>
</dbReference>
<feature type="chain" id="PRO_5028443761" evidence="6">
    <location>
        <begin position="23"/>
        <end position="144"/>
    </location>
</feature>
<reference evidence="8" key="1">
    <citation type="journal article" date="2020" name="mSystems">
        <title>Genome- and Community-Level Interaction Insights into Carbon Utilization and Element Cycling Functions of Hydrothermarchaeota in Hydrothermal Sediment.</title>
        <authorList>
            <person name="Zhou Z."/>
            <person name="Liu Y."/>
            <person name="Xu W."/>
            <person name="Pan J."/>
            <person name="Luo Z.H."/>
            <person name="Li M."/>
        </authorList>
    </citation>
    <scope>NUCLEOTIDE SEQUENCE [LARGE SCALE GENOMIC DNA]</scope>
    <source>
        <strain evidence="8">SpSt-246</strain>
    </source>
</reference>
<evidence type="ECO:0000256" key="4">
    <source>
        <dbReference type="PROSITE-ProRule" id="PRU00433"/>
    </source>
</evidence>
<dbReference type="InterPro" id="IPR009056">
    <property type="entry name" value="Cyt_c-like_dom"/>
</dbReference>
<dbReference type="SUPFAM" id="SSF46626">
    <property type="entry name" value="Cytochrome c"/>
    <property type="match status" value="1"/>
</dbReference>
<dbReference type="GO" id="GO:0020037">
    <property type="term" value="F:heme binding"/>
    <property type="evidence" value="ECO:0007669"/>
    <property type="project" value="InterPro"/>
</dbReference>
<feature type="region of interest" description="Disordered" evidence="5">
    <location>
        <begin position="116"/>
        <end position="144"/>
    </location>
</feature>
<evidence type="ECO:0000256" key="3">
    <source>
        <dbReference type="ARBA" id="ARBA00023004"/>
    </source>
</evidence>
<dbReference type="InterPro" id="IPR051459">
    <property type="entry name" value="Cytochrome_c-type_DH"/>
</dbReference>